<evidence type="ECO:0000313" key="4">
    <source>
        <dbReference type="Proteomes" id="UP001367922"/>
    </source>
</evidence>
<dbReference type="Pfam" id="PF13026">
    <property type="entry name" value="DUF3887"/>
    <property type="match status" value="1"/>
</dbReference>
<dbReference type="Gene3D" id="3.10.450.590">
    <property type="match status" value="1"/>
</dbReference>
<evidence type="ECO:0000259" key="2">
    <source>
        <dbReference type="Pfam" id="PF13026"/>
    </source>
</evidence>
<comment type="caution">
    <text evidence="3">The sequence shown here is derived from an EMBL/GenBank/DDBJ whole genome shotgun (WGS) entry which is preliminary data.</text>
</comment>
<proteinExistence type="predicted"/>
<dbReference type="RefSeq" id="WP_336483660.1">
    <property type="nucleotide sequence ID" value="NZ_JBAWSV010000007.1"/>
</dbReference>
<keyword evidence="1" id="KW-0732">Signal</keyword>
<dbReference type="EMBL" id="JBAWSV010000007">
    <property type="protein sequence ID" value="MEI4831593.1"/>
    <property type="molecule type" value="Genomic_DNA"/>
</dbReference>
<organism evidence="3 4">
    <name type="scientific">Bacillus yunxiaonensis</name>
    <dbReference type="NCBI Taxonomy" id="3127665"/>
    <lineage>
        <taxon>Bacteria</taxon>
        <taxon>Bacillati</taxon>
        <taxon>Bacillota</taxon>
        <taxon>Bacilli</taxon>
        <taxon>Bacillales</taxon>
        <taxon>Bacillaceae</taxon>
        <taxon>Bacillus</taxon>
    </lineage>
</organism>
<keyword evidence="4" id="KW-1185">Reference proteome</keyword>
<dbReference type="Proteomes" id="UP001367922">
    <property type="component" value="Unassembled WGS sequence"/>
</dbReference>
<dbReference type="InterPro" id="IPR024981">
    <property type="entry name" value="DUF3887"/>
</dbReference>
<sequence length="128" mass="14370">MKRILLSILSAMIVFALVACGGNKVDDSASKKYITKAEKIVSLLNEGKYKEVHEMFDNKMKAGLPEDQMTKLTPIIEKSGTFEKIDKSSVEEKDGLYVVILVAKYSKENRVFTVTFNDKEEVAGLFIK</sequence>
<gene>
    <name evidence="3" type="ORF">WAX78_19380</name>
</gene>
<dbReference type="PROSITE" id="PS51257">
    <property type="entry name" value="PROKAR_LIPOPROTEIN"/>
    <property type="match status" value="1"/>
</dbReference>
<protein>
    <submittedName>
        <fullName evidence="3">DUF3887 domain-containing protein</fullName>
    </submittedName>
</protein>
<name>A0ABU8G070_9BACI</name>
<feature type="domain" description="DUF3887" evidence="2">
    <location>
        <begin position="37"/>
        <end position="125"/>
    </location>
</feature>
<feature type="chain" id="PRO_5047456723" evidence="1">
    <location>
        <begin position="22"/>
        <end position="128"/>
    </location>
</feature>
<evidence type="ECO:0000256" key="1">
    <source>
        <dbReference type="SAM" id="SignalP"/>
    </source>
</evidence>
<accession>A0ABU8G070</accession>
<reference evidence="3 4" key="1">
    <citation type="submission" date="2024-01" db="EMBL/GenBank/DDBJ databases">
        <title>Seven novel Bacillus-like species.</title>
        <authorList>
            <person name="Liu G."/>
        </authorList>
    </citation>
    <scope>NUCLEOTIDE SEQUENCE [LARGE SCALE GENOMIC DNA]</scope>
    <source>
        <strain evidence="3 4">FJAT-53711</strain>
    </source>
</reference>
<feature type="signal peptide" evidence="1">
    <location>
        <begin position="1"/>
        <end position="21"/>
    </location>
</feature>
<evidence type="ECO:0000313" key="3">
    <source>
        <dbReference type="EMBL" id="MEI4831593.1"/>
    </source>
</evidence>